<protein>
    <recommendedName>
        <fullName evidence="4">Tetratricopeptide repeat protein</fullName>
    </recommendedName>
</protein>
<accession>A0A9X4AJE7</accession>
<dbReference type="AlphaFoldDB" id="A0A9X4AJE7"/>
<gene>
    <name evidence="2" type="ORF">NC661_15205</name>
</gene>
<feature type="repeat" description="TPR" evidence="1">
    <location>
        <begin position="395"/>
        <end position="428"/>
    </location>
</feature>
<dbReference type="RefSeq" id="WP_259866018.1">
    <property type="nucleotide sequence ID" value="NZ_JAMQJZ010000013.1"/>
</dbReference>
<dbReference type="SUPFAM" id="SSF48452">
    <property type="entry name" value="TPR-like"/>
    <property type="match status" value="1"/>
</dbReference>
<sequence length="462" mass="54913">MTSNQLHVTSNKKNLTLTVEQMVMFNQCKIIEGMDQEGNTYYLYFYKNNFINGVKTNKININSFTHRAFQRGITMEANHPSVQALLRLHNSFHLQSFNQLFKHLQHKFSEKEIAVMFTFFDSFISKETIIKLFKKTYYQYRRNGQMLSAYQLLRILQQYDPNDAFVKDMIHNLQFQRYEKLYEDPEKLVNSDSIFFELISFDHLEDRQQTSTLLHLYKTENRWNDELIVRTHLLRHYYSHDNFNRIKEMIDQLDPIGQAYILQTLSQFVQTHPELQNQLITHHLQEKQYDETIKVVFSTGFQPSDEQSEAIMNSFTHTAPSTLLAFFSIANKRILEIVPTDVKKQEQLIRAFVYAALPHKSIDEIIDWFAPFHELNLHFPIEQKLKTMQQLENDPDQQYELGELYIYFNQLEKAIDCFKWEMELHPEDKKIVQALVALLKKAGETEEAAVYQQLLIQMQKSS</sequence>
<evidence type="ECO:0000256" key="1">
    <source>
        <dbReference type="PROSITE-ProRule" id="PRU00339"/>
    </source>
</evidence>
<dbReference type="Gene3D" id="1.25.40.10">
    <property type="entry name" value="Tetratricopeptide repeat domain"/>
    <property type="match status" value="1"/>
</dbReference>
<reference evidence="2" key="1">
    <citation type="submission" date="2022-06" db="EMBL/GenBank/DDBJ databases">
        <title>Aquibacillus sp. a new bacterium isolated from soil saline samples.</title>
        <authorList>
            <person name="Galisteo C."/>
            <person name="De La Haba R."/>
            <person name="Sanchez-Porro C."/>
            <person name="Ventosa A."/>
        </authorList>
    </citation>
    <scope>NUCLEOTIDE SEQUENCE</scope>
    <source>
        <strain evidence="2">JCM 12387</strain>
    </source>
</reference>
<evidence type="ECO:0000313" key="2">
    <source>
        <dbReference type="EMBL" id="MDC3421719.1"/>
    </source>
</evidence>
<dbReference type="PROSITE" id="PS50005">
    <property type="entry name" value="TPR"/>
    <property type="match status" value="1"/>
</dbReference>
<dbReference type="EMBL" id="JAMQJZ010000013">
    <property type="protein sequence ID" value="MDC3421719.1"/>
    <property type="molecule type" value="Genomic_DNA"/>
</dbReference>
<evidence type="ECO:0000313" key="3">
    <source>
        <dbReference type="Proteomes" id="UP001145072"/>
    </source>
</evidence>
<comment type="caution">
    <text evidence="2">The sequence shown here is derived from an EMBL/GenBank/DDBJ whole genome shotgun (WGS) entry which is preliminary data.</text>
</comment>
<keyword evidence="1" id="KW-0802">TPR repeat</keyword>
<dbReference type="InterPro" id="IPR011990">
    <property type="entry name" value="TPR-like_helical_dom_sf"/>
</dbReference>
<proteinExistence type="predicted"/>
<name>A0A9X4AJE7_9BACI</name>
<dbReference type="Proteomes" id="UP001145072">
    <property type="component" value="Unassembled WGS sequence"/>
</dbReference>
<keyword evidence="3" id="KW-1185">Reference proteome</keyword>
<dbReference type="InterPro" id="IPR019734">
    <property type="entry name" value="TPR_rpt"/>
</dbReference>
<organism evidence="2 3">
    <name type="scientific">Aquibacillus koreensis</name>
    <dbReference type="NCBI Taxonomy" id="279446"/>
    <lineage>
        <taxon>Bacteria</taxon>
        <taxon>Bacillati</taxon>
        <taxon>Bacillota</taxon>
        <taxon>Bacilli</taxon>
        <taxon>Bacillales</taxon>
        <taxon>Bacillaceae</taxon>
        <taxon>Aquibacillus</taxon>
    </lineage>
</organism>
<evidence type="ECO:0008006" key="4">
    <source>
        <dbReference type="Google" id="ProtNLM"/>
    </source>
</evidence>